<dbReference type="InterPro" id="IPR037523">
    <property type="entry name" value="VOC_core"/>
</dbReference>
<proteinExistence type="predicted"/>
<protein>
    <submittedName>
        <fullName evidence="2">Glyoxalase</fullName>
    </submittedName>
</protein>
<accession>A0A2S7IGH9</accession>
<dbReference type="InterPro" id="IPR029068">
    <property type="entry name" value="Glyas_Bleomycin-R_OHBP_Dase"/>
</dbReference>
<feature type="domain" description="VOC" evidence="1">
    <location>
        <begin position="2"/>
        <end position="131"/>
    </location>
</feature>
<dbReference type="PANTHER" id="PTHR36113">
    <property type="entry name" value="LYASE, PUTATIVE-RELATED-RELATED"/>
    <property type="match status" value="1"/>
</dbReference>
<dbReference type="Proteomes" id="UP000239590">
    <property type="component" value="Unassembled WGS sequence"/>
</dbReference>
<keyword evidence="3" id="KW-1185">Reference proteome</keyword>
<name>A0A2S7IGH9_9BACT</name>
<dbReference type="RefSeq" id="WP_104715517.1">
    <property type="nucleotide sequence ID" value="NZ_PTRA01000006.1"/>
</dbReference>
<evidence type="ECO:0000259" key="1">
    <source>
        <dbReference type="PROSITE" id="PS51819"/>
    </source>
</evidence>
<dbReference type="OrthoDB" id="9789012at2"/>
<dbReference type="PANTHER" id="PTHR36113:SF1">
    <property type="entry name" value="GLYOXALASE_BLEOMYCIN RESISTANCE PROTEIN_DIOXYGENASE"/>
    <property type="match status" value="1"/>
</dbReference>
<evidence type="ECO:0000313" key="2">
    <source>
        <dbReference type="EMBL" id="PQA54393.1"/>
    </source>
</evidence>
<dbReference type="Pfam" id="PF00903">
    <property type="entry name" value="Glyoxalase"/>
    <property type="match status" value="1"/>
</dbReference>
<comment type="caution">
    <text evidence="2">The sequence shown here is derived from an EMBL/GenBank/DDBJ whole genome shotgun (WGS) entry which is preliminary data.</text>
</comment>
<gene>
    <name evidence="2" type="ORF">C5O19_21830</name>
</gene>
<sequence>MKLEHVAIWTRNLEAMRAFYETFFRGESNAKYYNTTTGLESYFLRFESGARLELLHKSDIPENRNDTLQQQHLGLIHLAFEVESREAVESKARELAQAGFPILRGPRVTGDGYYEFESHDPEQNRLEVSYRLP</sequence>
<dbReference type="SUPFAM" id="SSF54593">
    <property type="entry name" value="Glyoxalase/Bleomycin resistance protein/Dihydroxybiphenyl dioxygenase"/>
    <property type="match status" value="1"/>
</dbReference>
<reference evidence="3" key="1">
    <citation type="submission" date="2018-02" db="EMBL/GenBank/DDBJ databases">
        <title>Genome sequencing of Solimonas sp. HR-BB.</title>
        <authorList>
            <person name="Lee Y."/>
            <person name="Jeon C.O."/>
        </authorList>
    </citation>
    <scope>NUCLEOTIDE SEQUENCE [LARGE SCALE GENOMIC DNA]</scope>
    <source>
        <strain evidence="3">HR-U</strain>
    </source>
</reference>
<dbReference type="InterPro" id="IPR051332">
    <property type="entry name" value="Fosfomycin_Res_Enzymes"/>
</dbReference>
<dbReference type="Gene3D" id="3.10.180.10">
    <property type="entry name" value="2,3-Dihydroxybiphenyl 1,2-Dioxygenase, domain 1"/>
    <property type="match status" value="1"/>
</dbReference>
<evidence type="ECO:0000313" key="3">
    <source>
        <dbReference type="Proteomes" id="UP000239590"/>
    </source>
</evidence>
<dbReference type="InterPro" id="IPR004360">
    <property type="entry name" value="Glyas_Fos-R_dOase_dom"/>
</dbReference>
<dbReference type="PROSITE" id="PS51819">
    <property type="entry name" value="VOC"/>
    <property type="match status" value="1"/>
</dbReference>
<dbReference type="EMBL" id="PTRA01000006">
    <property type="protein sequence ID" value="PQA54393.1"/>
    <property type="molecule type" value="Genomic_DNA"/>
</dbReference>
<organism evidence="2 3">
    <name type="scientific">Siphonobacter curvatus</name>
    <dbReference type="NCBI Taxonomy" id="2094562"/>
    <lineage>
        <taxon>Bacteria</taxon>
        <taxon>Pseudomonadati</taxon>
        <taxon>Bacteroidota</taxon>
        <taxon>Cytophagia</taxon>
        <taxon>Cytophagales</taxon>
        <taxon>Cytophagaceae</taxon>
        <taxon>Siphonobacter</taxon>
    </lineage>
</organism>
<dbReference type="AlphaFoldDB" id="A0A2S7IGH9"/>